<name>A0A0R3WFL3_TAEAS</name>
<evidence type="ECO:0000313" key="1">
    <source>
        <dbReference type="WBParaSite" id="TASK_0000965601-mRNA-1"/>
    </source>
</evidence>
<proteinExistence type="predicted"/>
<protein>
    <submittedName>
        <fullName evidence="1">Uncharacterized protein</fullName>
    </submittedName>
</protein>
<reference evidence="1" key="1">
    <citation type="submission" date="2017-02" db="UniProtKB">
        <authorList>
            <consortium name="WormBaseParasite"/>
        </authorList>
    </citation>
    <scope>IDENTIFICATION</scope>
</reference>
<dbReference type="WBParaSite" id="TASK_0000965601-mRNA-1">
    <property type="protein sequence ID" value="TASK_0000965601-mRNA-1"/>
    <property type="gene ID" value="TASK_0000965601"/>
</dbReference>
<accession>A0A0R3WFL3</accession>
<dbReference type="AlphaFoldDB" id="A0A0R3WFL3"/>
<sequence length="76" mass="9228">MRFLLDKIFLVSVEEHNRITRTSRVRGVPRQRQLMQLCIFYRILLLHRSRRHHISDAYTTMVRALLRFPTHSILGR</sequence>
<organism evidence="1">
    <name type="scientific">Taenia asiatica</name>
    <name type="common">Asian tapeworm</name>
    <dbReference type="NCBI Taxonomy" id="60517"/>
    <lineage>
        <taxon>Eukaryota</taxon>
        <taxon>Metazoa</taxon>
        <taxon>Spiralia</taxon>
        <taxon>Lophotrochozoa</taxon>
        <taxon>Platyhelminthes</taxon>
        <taxon>Cestoda</taxon>
        <taxon>Eucestoda</taxon>
        <taxon>Cyclophyllidea</taxon>
        <taxon>Taeniidae</taxon>
        <taxon>Taenia</taxon>
    </lineage>
</organism>